<feature type="region of interest" description="Disordered" evidence="2">
    <location>
        <begin position="66"/>
        <end position="113"/>
    </location>
</feature>
<sequence length="113" mass="12464">MPLAGLEQRDVVHELRLRKCRRIATDQRDQAMVGQGENRAGRGLRVVIHGGRELTFSTVMIGQTTPVEAPEAPPTPEPPPAAGDMKAQEFGGREGPEPTRYGDWEKNGRCIDF</sequence>
<dbReference type="InterPro" id="IPR012875">
    <property type="entry name" value="SDHF4"/>
</dbReference>
<protein>
    <submittedName>
        <fullName evidence="3">DUF1674 domain-containing protein</fullName>
    </submittedName>
</protein>
<reference evidence="3 4" key="1">
    <citation type="submission" date="2023-05" db="EMBL/GenBank/DDBJ databases">
        <title>Lysobacter sp. strain LF1 Genome sequencing and assembly.</title>
        <authorList>
            <person name="Jung Y."/>
        </authorList>
    </citation>
    <scope>NUCLEOTIDE SEQUENCE [LARGE SCALE GENOMIC DNA]</scope>
    <source>
        <strain evidence="3 4">LF1</strain>
    </source>
</reference>
<comment type="similarity">
    <text evidence="1">Belongs to the SDHAF4 family.</text>
</comment>
<organism evidence="3 4">
    <name type="scientific">Lysobacter stagni</name>
    <dbReference type="NCBI Taxonomy" id="3045172"/>
    <lineage>
        <taxon>Bacteria</taxon>
        <taxon>Pseudomonadati</taxon>
        <taxon>Pseudomonadota</taxon>
        <taxon>Gammaproteobacteria</taxon>
        <taxon>Lysobacterales</taxon>
        <taxon>Lysobacteraceae</taxon>
        <taxon>Lysobacter</taxon>
    </lineage>
</organism>
<evidence type="ECO:0000313" key="4">
    <source>
        <dbReference type="Proteomes" id="UP001321580"/>
    </source>
</evidence>
<dbReference type="PANTHER" id="PTHR28524:SF3">
    <property type="entry name" value="SUCCINATE DEHYDROGENASE ASSEMBLY FACTOR 4, MITOCHONDRIAL"/>
    <property type="match status" value="1"/>
</dbReference>
<feature type="compositionally biased region" description="Basic and acidic residues" evidence="2">
    <location>
        <begin position="91"/>
        <end position="113"/>
    </location>
</feature>
<accession>A0ABT6XJ51</accession>
<name>A0ABT6XJ51_9GAMM</name>
<comment type="caution">
    <text evidence="3">The sequence shown here is derived from an EMBL/GenBank/DDBJ whole genome shotgun (WGS) entry which is preliminary data.</text>
</comment>
<proteinExistence type="inferred from homology"/>
<gene>
    <name evidence="3" type="ORF">QLQ15_14875</name>
</gene>
<evidence type="ECO:0000256" key="2">
    <source>
        <dbReference type="SAM" id="MobiDB-lite"/>
    </source>
</evidence>
<keyword evidence="4" id="KW-1185">Reference proteome</keyword>
<dbReference type="PANTHER" id="PTHR28524">
    <property type="entry name" value="SUCCINATE DEHYDROGENASE ASSEMBLY FACTOR 4, MITOCHONDRIAL"/>
    <property type="match status" value="1"/>
</dbReference>
<evidence type="ECO:0000313" key="3">
    <source>
        <dbReference type="EMBL" id="MDI9240191.1"/>
    </source>
</evidence>
<dbReference type="Pfam" id="PF07896">
    <property type="entry name" value="DUF1674"/>
    <property type="match status" value="1"/>
</dbReference>
<feature type="compositionally biased region" description="Pro residues" evidence="2">
    <location>
        <begin position="71"/>
        <end position="81"/>
    </location>
</feature>
<dbReference type="Proteomes" id="UP001321580">
    <property type="component" value="Unassembled WGS sequence"/>
</dbReference>
<evidence type="ECO:0000256" key="1">
    <source>
        <dbReference type="ARBA" id="ARBA00005701"/>
    </source>
</evidence>
<dbReference type="EMBL" id="JASGBI010000001">
    <property type="protein sequence ID" value="MDI9240191.1"/>
    <property type="molecule type" value="Genomic_DNA"/>
</dbReference>